<gene>
    <name evidence="5" type="ORF">UFOPK2992_00604</name>
</gene>
<dbReference type="GO" id="GO:0030001">
    <property type="term" value="P:metal ion transport"/>
    <property type="evidence" value="ECO:0007669"/>
    <property type="project" value="InterPro"/>
</dbReference>
<dbReference type="InterPro" id="IPR006128">
    <property type="entry name" value="Lipoprotein_PsaA-like"/>
</dbReference>
<dbReference type="PANTHER" id="PTHR42953">
    <property type="entry name" value="HIGH-AFFINITY ZINC UPTAKE SYSTEM PROTEIN ZNUA-RELATED"/>
    <property type="match status" value="1"/>
</dbReference>
<reference evidence="5" key="1">
    <citation type="submission" date="2020-05" db="EMBL/GenBank/DDBJ databases">
        <authorList>
            <person name="Chiriac C."/>
            <person name="Salcher M."/>
            <person name="Ghai R."/>
            <person name="Kavagutti S V."/>
        </authorList>
    </citation>
    <scope>NUCLEOTIDE SEQUENCE</scope>
</reference>
<keyword evidence="3" id="KW-0479">Metal-binding</keyword>
<comment type="subcellular location">
    <subcellularLocation>
        <location evidence="1">Cell envelope</location>
    </subcellularLocation>
</comment>
<protein>
    <submittedName>
        <fullName evidence="5">Unannotated protein</fullName>
    </submittedName>
</protein>
<name>A0A6J6XBT1_9ZZZZ</name>
<dbReference type="GO" id="GO:0046872">
    <property type="term" value="F:metal ion binding"/>
    <property type="evidence" value="ECO:0007669"/>
    <property type="project" value="UniProtKB-KW"/>
</dbReference>
<dbReference type="PANTHER" id="PTHR42953:SF1">
    <property type="entry name" value="METAL-BINDING PROTEIN HI_0362-RELATED"/>
    <property type="match status" value="1"/>
</dbReference>
<dbReference type="SUPFAM" id="SSF53807">
    <property type="entry name" value="Helical backbone' metal receptor"/>
    <property type="match status" value="1"/>
</dbReference>
<keyword evidence="4" id="KW-0732">Signal</keyword>
<sequence length="356" mass="37756">MLPQRSKVIWIGIALSLVACSSGSGSTSGPATASKNAQSTARTACDTGTAIAAGERLRISSTVAPITSIVTNIAGDYADIAGLVPEGTNSHTFEPAPSVAALLAKTDVLFSNGLLLEEPTKDLAEKNLSNGAVLCELGTAALPVADYIYDFSFPIEGGKPNPHLWTNPPLARQYAEIVRDVLVRMDPAHTDAYRSNATVFIARINQLDAAMVAATATVPANQRKLLTYHDAYAYFARTYGWTVIGAIQPSNFDEPTAKEIANLITQVRKTGVPAIFGSEVFPSPVLEQIGAETNVKYVDVLRDDDLPGKPGDPSHSFLGLMQFDYITMVLALGGDAAALKALDISDVNIDTAEYPQ</sequence>
<dbReference type="InterPro" id="IPR006127">
    <property type="entry name" value="ZnuA-like"/>
</dbReference>
<dbReference type="PRINTS" id="PR00690">
    <property type="entry name" value="ADHESNFAMILY"/>
</dbReference>
<dbReference type="GO" id="GO:0030313">
    <property type="term" value="C:cell envelope"/>
    <property type="evidence" value="ECO:0007669"/>
    <property type="project" value="UniProtKB-SubCell"/>
</dbReference>
<dbReference type="PRINTS" id="PR00691">
    <property type="entry name" value="ADHESINB"/>
</dbReference>
<dbReference type="Gene3D" id="3.40.50.1980">
    <property type="entry name" value="Nitrogenase molybdenum iron protein domain"/>
    <property type="match status" value="2"/>
</dbReference>
<evidence type="ECO:0000313" key="5">
    <source>
        <dbReference type="EMBL" id="CAB4793645.1"/>
    </source>
</evidence>
<evidence type="ECO:0000256" key="3">
    <source>
        <dbReference type="ARBA" id="ARBA00022723"/>
    </source>
</evidence>
<keyword evidence="2" id="KW-0813">Transport</keyword>
<accession>A0A6J6XBT1</accession>
<evidence type="ECO:0000256" key="1">
    <source>
        <dbReference type="ARBA" id="ARBA00004196"/>
    </source>
</evidence>
<evidence type="ECO:0000256" key="4">
    <source>
        <dbReference type="ARBA" id="ARBA00022729"/>
    </source>
</evidence>
<dbReference type="Pfam" id="PF01297">
    <property type="entry name" value="ZnuA"/>
    <property type="match status" value="1"/>
</dbReference>
<evidence type="ECO:0000256" key="2">
    <source>
        <dbReference type="ARBA" id="ARBA00022448"/>
    </source>
</evidence>
<dbReference type="EMBL" id="CAFAAI010000083">
    <property type="protein sequence ID" value="CAB4793645.1"/>
    <property type="molecule type" value="Genomic_DNA"/>
</dbReference>
<dbReference type="InterPro" id="IPR006129">
    <property type="entry name" value="AdhesinB"/>
</dbReference>
<dbReference type="PROSITE" id="PS51257">
    <property type="entry name" value="PROKAR_LIPOPROTEIN"/>
    <property type="match status" value="1"/>
</dbReference>
<organism evidence="5">
    <name type="scientific">freshwater metagenome</name>
    <dbReference type="NCBI Taxonomy" id="449393"/>
    <lineage>
        <taxon>unclassified sequences</taxon>
        <taxon>metagenomes</taxon>
        <taxon>ecological metagenomes</taxon>
    </lineage>
</organism>
<dbReference type="GO" id="GO:0007155">
    <property type="term" value="P:cell adhesion"/>
    <property type="evidence" value="ECO:0007669"/>
    <property type="project" value="InterPro"/>
</dbReference>
<dbReference type="InterPro" id="IPR050492">
    <property type="entry name" value="Bact_metal-bind_prot9"/>
</dbReference>
<dbReference type="AlphaFoldDB" id="A0A6J6XBT1"/>
<proteinExistence type="predicted"/>